<comment type="caution">
    <text evidence="2">The sequence shown here is derived from an EMBL/GenBank/DDBJ whole genome shotgun (WGS) entry which is preliminary data.</text>
</comment>
<keyword evidence="3" id="KW-1185">Reference proteome</keyword>
<dbReference type="Gene3D" id="2.180.10.10">
    <property type="entry name" value="RHS repeat-associated core"/>
    <property type="match status" value="1"/>
</dbReference>
<dbReference type="STRING" id="1121863.GCA_000621185_01220"/>
<reference evidence="2 3" key="1">
    <citation type="submission" date="2015-06" db="EMBL/GenBank/DDBJ databases">
        <title>Genome sequencing of Cronobacter sp. strain DJ34 isolated from petroleum contaminated sludge of Duliajan Oil Fields, Assam, India.</title>
        <authorList>
            <person name="Pal S."/>
            <person name="Banerjee T.D."/>
            <person name="Roy A."/>
            <person name="Sar P."/>
            <person name="Kazy S.K."/>
        </authorList>
    </citation>
    <scope>NUCLEOTIDE SEQUENCE [LARGE SCALE GENOMIC DNA]</scope>
    <source>
        <strain evidence="2 3">DJ34</strain>
    </source>
</reference>
<accession>A0A0J8VRC4</accession>
<sequence>MNNRRVLLWTLVGWAGIALQARAEPACDKTQYAINSANAFILTNNASSPDEVEIASWVVKGKGKDINAQIEAETTFGRCNVLTHSTADVRRDDGTTQMAVHTETAYNAGDWQQTQIIKLEFKGKILTQGSSTKRFIRDERGRITDAVEQFTLDERPGETRTHFDYDGANRVVRSVAHSTLQFFEETIEYQYDEKGRLVRAASGKEIRKTIWDEKGRWLRSEKETNHAYSVLFTVDTCEKWDEHQNCLSGISQETEKYPKKTTQYHTALQNEYRYY</sequence>
<evidence type="ECO:0000256" key="1">
    <source>
        <dbReference type="SAM" id="SignalP"/>
    </source>
</evidence>
<dbReference type="PATRIC" id="fig|1656095.3.peg.1726"/>
<dbReference type="OrthoDB" id="6626805at2"/>
<evidence type="ECO:0000313" key="2">
    <source>
        <dbReference type="EMBL" id="KMV35716.1"/>
    </source>
</evidence>
<dbReference type="AlphaFoldDB" id="A0A0J8VRC4"/>
<keyword evidence="1" id="KW-0732">Signal</keyword>
<protein>
    <recommendedName>
        <fullName evidence="4">YD repeat-containing protein</fullName>
    </recommendedName>
</protein>
<organism evidence="2 3">
    <name type="scientific">Franconibacter pulveris</name>
    <dbReference type="NCBI Taxonomy" id="435910"/>
    <lineage>
        <taxon>Bacteria</taxon>
        <taxon>Pseudomonadati</taxon>
        <taxon>Pseudomonadota</taxon>
        <taxon>Gammaproteobacteria</taxon>
        <taxon>Enterobacterales</taxon>
        <taxon>Enterobacteriaceae</taxon>
        <taxon>Franconibacter</taxon>
    </lineage>
</organism>
<feature type="signal peptide" evidence="1">
    <location>
        <begin position="1"/>
        <end position="23"/>
    </location>
</feature>
<evidence type="ECO:0000313" key="3">
    <source>
        <dbReference type="Proteomes" id="UP000037315"/>
    </source>
</evidence>
<evidence type="ECO:0008006" key="4">
    <source>
        <dbReference type="Google" id="ProtNLM"/>
    </source>
</evidence>
<feature type="chain" id="PRO_5005311193" description="YD repeat-containing protein" evidence="1">
    <location>
        <begin position="24"/>
        <end position="275"/>
    </location>
</feature>
<dbReference type="EMBL" id="LFEJ01000009">
    <property type="protein sequence ID" value="KMV35716.1"/>
    <property type="molecule type" value="Genomic_DNA"/>
</dbReference>
<gene>
    <name evidence="2" type="ORF">ACH50_05180</name>
</gene>
<proteinExistence type="predicted"/>
<dbReference type="RefSeq" id="WP_048887492.1">
    <property type="nucleotide sequence ID" value="NZ_LFEJ01000009.1"/>
</dbReference>
<name>A0A0J8VRC4_9ENTR</name>
<dbReference type="Proteomes" id="UP000037315">
    <property type="component" value="Unassembled WGS sequence"/>
</dbReference>